<accession>A0ABU3Q5S2</accession>
<evidence type="ECO:0000313" key="4">
    <source>
        <dbReference type="Proteomes" id="UP001259572"/>
    </source>
</evidence>
<dbReference type="PANTHER" id="PTHR13847">
    <property type="entry name" value="SARCOSINE DEHYDROGENASE-RELATED"/>
    <property type="match status" value="1"/>
</dbReference>
<evidence type="ECO:0000256" key="1">
    <source>
        <dbReference type="ARBA" id="ARBA00023002"/>
    </source>
</evidence>
<dbReference type="EC" id="1.-.-.-" evidence="3"/>
<dbReference type="InterPro" id="IPR006076">
    <property type="entry name" value="FAD-dep_OxRdtase"/>
</dbReference>
<dbReference type="PANTHER" id="PTHR13847:SF275">
    <property type="entry name" value="GAMMA-GLUTAMYLPUTRESCINE OXIDOREDUCTASE"/>
    <property type="match status" value="1"/>
</dbReference>
<dbReference type="RefSeq" id="WP_315725085.1">
    <property type="nucleotide sequence ID" value="NZ_JAVUPU010000003.1"/>
</dbReference>
<dbReference type="InterPro" id="IPR036188">
    <property type="entry name" value="FAD/NAD-bd_sf"/>
</dbReference>
<protein>
    <submittedName>
        <fullName evidence="3">FAD-binding oxidoreductase</fullName>
        <ecNumber evidence="3">1.-.-.-</ecNumber>
    </submittedName>
</protein>
<organism evidence="3 4">
    <name type="scientific">Sphingosinicella rhizophila</name>
    <dbReference type="NCBI Taxonomy" id="3050082"/>
    <lineage>
        <taxon>Bacteria</taxon>
        <taxon>Pseudomonadati</taxon>
        <taxon>Pseudomonadota</taxon>
        <taxon>Alphaproteobacteria</taxon>
        <taxon>Sphingomonadales</taxon>
        <taxon>Sphingosinicellaceae</taxon>
        <taxon>Sphingosinicella</taxon>
    </lineage>
</organism>
<evidence type="ECO:0000313" key="3">
    <source>
        <dbReference type="EMBL" id="MDT9598762.1"/>
    </source>
</evidence>
<dbReference type="GO" id="GO:0016491">
    <property type="term" value="F:oxidoreductase activity"/>
    <property type="evidence" value="ECO:0007669"/>
    <property type="project" value="UniProtKB-KW"/>
</dbReference>
<dbReference type="EMBL" id="JAVUPU010000003">
    <property type="protein sequence ID" value="MDT9598762.1"/>
    <property type="molecule type" value="Genomic_DNA"/>
</dbReference>
<dbReference type="Gene3D" id="3.30.9.10">
    <property type="entry name" value="D-Amino Acid Oxidase, subunit A, domain 2"/>
    <property type="match status" value="1"/>
</dbReference>
<dbReference type="Proteomes" id="UP001259572">
    <property type="component" value="Unassembled WGS sequence"/>
</dbReference>
<dbReference type="SUPFAM" id="SSF51905">
    <property type="entry name" value="FAD/NAD(P)-binding domain"/>
    <property type="match status" value="1"/>
</dbReference>
<sequence length="431" mass="45678">MKKDQHSHGLWEKSAPPAPVAGRLVGQANADVAIIGGGYTGCSAALHLAEAGRVPIVLEARQIGFGGSGRNVGLVNAGLWVMPNDLAATLGDAYGERLLSQLSEGPDLVFGLIDRYGMECEAVRTGTLHCAVGRKGFGDIAERARQWKQRLAPVELLDAGGAARLVGSSAYSGALLDRRAGTIQPLAYARGLADHAMRQGARLFTDSPALAFEDMGGAWRVRTPEGCVVAPWIIIASDAYSTGPCRDLAREQVMLPYFNLATRPLGAALRASILPERQGAWDTNRILSSFRFDASGRLVFGSVGALGGTGGRVHAKWGQRALARIFPGLGDVRFEHGWYGQIGMTDDAVPRLHSPGRNMISISGFNGRGIAPGTSFGRDLARLVMGEIAVEDLSLPLTTSRAAPFRTAKSAFYELGAGLAHFAGSRFRTAT</sequence>
<dbReference type="Gene3D" id="3.50.50.60">
    <property type="entry name" value="FAD/NAD(P)-binding domain"/>
    <property type="match status" value="1"/>
</dbReference>
<proteinExistence type="predicted"/>
<reference evidence="3 4" key="1">
    <citation type="submission" date="2023-05" db="EMBL/GenBank/DDBJ databases">
        <authorList>
            <person name="Guo Y."/>
        </authorList>
    </citation>
    <scope>NUCLEOTIDE SEQUENCE [LARGE SCALE GENOMIC DNA]</scope>
    <source>
        <strain evidence="3 4">GR2756</strain>
    </source>
</reference>
<feature type="domain" description="FAD dependent oxidoreductase" evidence="2">
    <location>
        <begin position="31"/>
        <end position="383"/>
    </location>
</feature>
<keyword evidence="1 3" id="KW-0560">Oxidoreductase</keyword>
<dbReference type="Pfam" id="PF01266">
    <property type="entry name" value="DAO"/>
    <property type="match status" value="1"/>
</dbReference>
<name>A0ABU3Q5S2_9SPHN</name>
<keyword evidence="4" id="KW-1185">Reference proteome</keyword>
<gene>
    <name evidence="3" type="ORF">RQX22_07365</name>
</gene>
<evidence type="ECO:0000259" key="2">
    <source>
        <dbReference type="Pfam" id="PF01266"/>
    </source>
</evidence>
<comment type="caution">
    <text evidence="3">The sequence shown here is derived from an EMBL/GenBank/DDBJ whole genome shotgun (WGS) entry which is preliminary data.</text>
</comment>